<comment type="caution">
    <text evidence="3">The sequence shown here is derived from an EMBL/GenBank/DDBJ whole genome shotgun (WGS) entry which is preliminary data.</text>
</comment>
<dbReference type="GO" id="GO:0046872">
    <property type="term" value="F:metal ion binding"/>
    <property type="evidence" value="ECO:0007669"/>
    <property type="project" value="UniProtKB-KW"/>
</dbReference>
<sequence length="150" mass="17479">MLLNSLLKTVLSKKNIENNCFKRKLLNVSVIYSLNGYLNNLVARRMWHVVSFDWFATHETSMSLTNSLITGDNKSVTTQYMEDLFEQKVQGYVYLIGKLLNASVDRSLNDYLNNLTTKRSKYKYNRQLLKFVDECGMLKVLIGLQHMKLQ</sequence>
<protein>
    <submittedName>
        <fullName evidence="3">Neutral ceramidase 1</fullName>
    </submittedName>
</protein>
<dbReference type="Proteomes" id="UP000257109">
    <property type="component" value="Unassembled WGS sequence"/>
</dbReference>
<evidence type="ECO:0000259" key="2">
    <source>
        <dbReference type="Pfam" id="PF04734"/>
    </source>
</evidence>
<proteinExistence type="predicted"/>
<dbReference type="GO" id="GO:0005576">
    <property type="term" value="C:extracellular region"/>
    <property type="evidence" value="ECO:0007669"/>
    <property type="project" value="TreeGrafter"/>
</dbReference>
<dbReference type="InterPro" id="IPR031329">
    <property type="entry name" value="NEUT/ALK_ceramidase_N"/>
</dbReference>
<name>A0A371IB23_MUCPR</name>
<evidence type="ECO:0000313" key="3">
    <source>
        <dbReference type="EMBL" id="RDY12243.1"/>
    </source>
</evidence>
<dbReference type="AlphaFoldDB" id="A0A371IB23"/>
<keyword evidence="1" id="KW-0862">Zinc</keyword>
<keyword evidence="4" id="KW-1185">Reference proteome</keyword>
<dbReference type="Pfam" id="PF04734">
    <property type="entry name" value="Ceramidase_alk"/>
    <property type="match status" value="1"/>
</dbReference>
<dbReference type="GO" id="GO:0016020">
    <property type="term" value="C:membrane"/>
    <property type="evidence" value="ECO:0007669"/>
    <property type="project" value="GOC"/>
</dbReference>
<comment type="cofactor">
    <cofactor evidence="1">
        <name>Zn(2+)</name>
        <dbReference type="ChEBI" id="CHEBI:29105"/>
    </cofactor>
    <text evidence="1">Binds 1 zinc ion per subunit.</text>
</comment>
<evidence type="ECO:0000256" key="1">
    <source>
        <dbReference type="PIRSR" id="PIRSR606823-2"/>
    </source>
</evidence>
<keyword evidence="1" id="KW-0479">Metal-binding</keyword>
<dbReference type="STRING" id="157652.A0A371IB23"/>
<dbReference type="PANTHER" id="PTHR12670">
    <property type="entry name" value="CERAMIDASE"/>
    <property type="match status" value="1"/>
</dbReference>
<dbReference type="InterPro" id="IPR006823">
    <property type="entry name" value="Ceramidase_alk"/>
</dbReference>
<organism evidence="3 4">
    <name type="scientific">Mucuna pruriens</name>
    <name type="common">Velvet bean</name>
    <name type="synonym">Dolichos pruriens</name>
    <dbReference type="NCBI Taxonomy" id="157652"/>
    <lineage>
        <taxon>Eukaryota</taxon>
        <taxon>Viridiplantae</taxon>
        <taxon>Streptophyta</taxon>
        <taxon>Embryophyta</taxon>
        <taxon>Tracheophyta</taxon>
        <taxon>Spermatophyta</taxon>
        <taxon>Magnoliopsida</taxon>
        <taxon>eudicotyledons</taxon>
        <taxon>Gunneridae</taxon>
        <taxon>Pentapetalae</taxon>
        <taxon>rosids</taxon>
        <taxon>fabids</taxon>
        <taxon>Fabales</taxon>
        <taxon>Fabaceae</taxon>
        <taxon>Papilionoideae</taxon>
        <taxon>50 kb inversion clade</taxon>
        <taxon>NPAAA clade</taxon>
        <taxon>indigoferoid/millettioid clade</taxon>
        <taxon>Phaseoleae</taxon>
        <taxon>Mucuna</taxon>
    </lineage>
</organism>
<dbReference type="GO" id="GO:0017040">
    <property type="term" value="F:N-acylsphingosine amidohydrolase activity"/>
    <property type="evidence" value="ECO:0007669"/>
    <property type="project" value="InterPro"/>
</dbReference>
<accession>A0A371IB23</accession>
<dbReference type="GO" id="GO:0046514">
    <property type="term" value="P:ceramide catabolic process"/>
    <property type="evidence" value="ECO:0007669"/>
    <property type="project" value="InterPro"/>
</dbReference>
<feature type="binding site" evidence="1">
    <location>
        <position position="58"/>
    </location>
    <ligand>
        <name>Zn(2+)</name>
        <dbReference type="ChEBI" id="CHEBI:29105"/>
    </ligand>
</feature>
<feature type="non-terminal residue" evidence="3">
    <location>
        <position position="1"/>
    </location>
</feature>
<gene>
    <name evidence="3" type="primary">NCER1</name>
    <name evidence="3" type="ORF">CR513_02988</name>
</gene>
<dbReference type="PANTHER" id="PTHR12670:SF1">
    <property type="entry name" value="NEUTRAL CERAMIDASE"/>
    <property type="match status" value="1"/>
</dbReference>
<dbReference type="EMBL" id="QJKJ01000504">
    <property type="protein sequence ID" value="RDY12243.1"/>
    <property type="molecule type" value="Genomic_DNA"/>
</dbReference>
<feature type="domain" description="Neutral/alkaline non-lysosomal ceramidase N-terminal" evidence="2">
    <location>
        <begin position="49"/>
        <end position="88"/>
    </location>
</feature>
<dbReference type="GO" id="GO:0046512">
    <property type="term" value="P:sphingosine biosynthetic process"/>
    <property type="evidence" value="ECO:0007669"/>
    <property type="project" value="TreeGrafter"/>
</dbReference>
<evidence type="ECO:0000313" key="4">
    <source>
        <dbReference type="Proteomes" id="UP000257109"/>
    </source>
</evidence>
<dbReference type="GO" id="GO:0042759">
    <property type="term" value="P:long-chain fatty acid biosynthetic process"/>
    <property type="evidence" value="ECO:0007669"/>
    <property type="project" value="TreeGrafter"/>
</dbReference>
<reference evidence="3" key="1">
    <citation type="submission" date="2018-05" db="EMBL/GenBank/DDBJ databases">
        <title>Draft genome of Mucuna pruriens seed.</title>
        <authorList>
            <person name="Nnadi N.E."/>
            <person name="Vos R."/>
            <person name="Hasami M.H."/>
            <person name="Devisetty U.K."/>
            <person name="Aguiy J.C."/>
        </authorList>
    </citation>
    <scope>NUCLEOTIDE SEQUENCE [LARGE SCALE GENOMIC DNA]</scope>
    <source>
        <strain evidence="3">JCA_2017</strain>
    </source>
</reference>